<organism evidence="2 3">
    <name type="scientific">Variovorax paradoxus</name>
    <dbReference type="NCBI Taxonomy" id="34073"/>
    <lineage>
        <taxon>Bacteria</taxon>
        <taxon>Pseudomonadati</taxon>
        <taxon>Pseudomonadota</taxon>
        <taxon>Betaproteobacteria</taxon>
        <taxon>Burkholderiales</taxon>
        <taxon>Comamonadaceae</taxon>
        <taxon>Variovorax</taxon>
    </lineage>
</organism>
<evidence type="ECO:0000313" key="3">
    <source>
        <dbReference type="Proteomes" id="UP000249135"/>
    </source>
</evidence>
<dbReference type="EMBL" id="QFPP01000010">
    <property type="protein sequence ID" value="PZQ77766.1"/>
    <property type="molecule type" value="Genomic_DNA"/>
</dbReference>
<sequence length="68" mass="7795">MHIIHENPASLEVLLVPATEAARMLSMGESTFWRKVREQVLPQPIKIGGMTRWRVAELRRFIDELPAA</sequence>
<dbReference type="AlphaFoldDB" id="A0A2W5QLB1"/>
<dbReference type="InterPro" id="IPR041657">
    <property type="entry name" value="HTH_17"/>
</dbReference>
<comment type="caution">
    <text evidence="2">The sequence shown here is derived from an EMBL/GenBank/DDBJ whole genome shotgun (WGS) entry which is preliminary data.</text>
</comment>
<proteinExistence type="predicted"/>
<reference evidence="2 3" key="1">
    <citation type="submission" date="2017-08" db="EMBL/GenBank/DDBJ databases">
        <title>Infants hospitalized years apart are colonized by the same room-sourced microbial strains.</title>
        <authorList>
            <person name="Brooks B."/>
            <person name="Olm M.R."/>
            <person name="Firek B.A."/>
            <person name="Baker R."/>
            <person name="Thomas B.C."/>
            <person name="Morowitz M.J."/>
            <person name="Banfield J.F."/>
        </authorList>
    </citation>
    <scope>NUCLEOTIDE SEQUENCE [LARGE SCALE GENOMIC DNA]</scope>
    <source>
        <strain evidence="2">S2_005_003_R2_41</strain>
    </source>
</reference>
<protein>
    <submittedName>
        <fullName evidence="2">AlpA family transcriptional regulator</fullName>
    </submittedName>
</protein>
<evidence type="ECO:0000259" key="1">
    <source>
        <dbReference type="Pfam" id="PF12728"/>
    </source>
</evidence>
<dbReference type="Proteomes" id="UP000249135">
    <property type="component" value="Unassembled WGS sequence"/>
</dbReference>
<dbReference type="Pfam" id="PF12728">
    <property type="entry name" value="HTH_17"/>
    <property type="match status" value="1"/>
</dbReference>
<feature type="domain" description="Helix-turn-helix" evidence="1">
    <location>
        <begin position="19"/>
        <end position="64"/>
    </location>
</feature>
<name>A0A2W5QLB1_VARPD</name>
<dbReference type="Gene3D" id="1.10.238.160">
    <property type="match status" value="1"/>
</dbReference>
<gene>
    <name evidence="2" type="ORF">DI563_02470</name>
</gene>
<accession>A0A2W5QLB1</accession>
<evidence type="ECO:0000313" key="2">
    <source>
        <dbReference type="EMBL" id="PZQ77766.1"/>
    </source>
</evidence>